<reference evidence="4" key="6">
    <citation type="submission" date="2023-02" db="EMBL/GenBank/DDBJ databases">
        <title>The sequence of Aeromonas hydrophila K533.</title>
        <authorList>
            <person name="Luo X."/>
        </authorList>
    </citation>
    <scope>NUCLEOTIDE SEQUENCE</scope>
    <source>
        <strain evidence="4">K533</strain>
    </source>
</reference>
<reference evidence="2" key="1">
    <citation type="journal article" date="2018" name="Genome Biol.">
        <title>SKESA: strategic k-mer extension for scrupulous assemblies.</title>
        <authorList>
            <person name="Souvorov A."/>
            <person name="Agarwala R."/>
            <person name="Lipman D.J."/>
        </authorList>
    </citation>
    <scope>NUCLEOTIDE SEQUENCE</scope>
    <source>
        <strain evidence="2">OLC2673_Aeromonas</strain>
    </source>
</reference>
<dbReference type="Proteomes" id="UP001214666">
    <property type="component" value="Chromosome"/>
</dbReference>
<evidence type="ECO:0000313" key="3">
    <source>
        <dbReference type="EMBL" id="RCF45285.1"/>
    </source>
</evidence>
<sequence length="133" mass="14531">MPGPARAGALIYARDPGLLSHFYRTLLQMEIRSQSDELIVQENADIQLLLHAIPAPYAEQVVITTPPQLREQGAIKLFFTVPSLAWAEAKAADLGGGLLPQQWSGPGFVVRNAFDPEGNILQLREFVGVPDGR</sequence>
<feature type="domain" description="Glyoxalase-like" evidence="1">
    <location>
        <begin position="13"/>
        <end position="121"/>
    </location>
</feature>
<organism evidence="2 6">
    <name type="scientific">Aeromonas hydrophila</name>
    <dbReference type="NCBI Taxonomy" id="644"/>
    <lineage>
        <taxon>Bacteria</taxon>
        <taxon>Pseudomonadati</taxon>
        <taxon>Pseudomonadota</taxon>
        <taxon>Gammaproteobacteria</taxon>
        <taxon>Aeromonadales</taxon>
        <taxon>Aeromonadaceae</taxon>
        <taxon>Aeromonas</taxon>
    </lineage>
</organism>
<dbReference type="RefSeq" id="WP_024944412.1">
    <property type="nucleotide sequence ID" value="NZ_AP019193.1"/>
</dbReference>
<evidence type="ECO:0000259" key="1">
    <source>
        <dbReference type="Pfam" id="PF18029"/>
    </source>
</evidence>
<accession>A0A1C2L1R6</accession>
<dbReference type="Gene3D" id="3.10.180.10">
    <property type="entry name" value="2,3-Dihydroxybiphenyl 1,2-Dioxygenase, domain 1"/>
    <property type="match status" value="1"/>
</dbReference>
<proteinExistence type="predicted"/>
<gene>
    <name evidence="3" type="ORF">C6C11_19405</name>
    <name evidence="2" type="ORF">JAJ28_000815</name>
    <name evidence="4" type="ORF">PY771_02295</name>
</gene>
<dbReference type="EMBL" id="DACTUL010000004">
    <property type="protein sequence ID" value="HAT6343126.1"/>
    <property type="molecule type" value="Genomic_DNA"/>
</dbReference>
<evidence type="ECO:0000313" key="6">
    <source>
        <dbReference type="Proteomes" id="UP000859505"/>
    </source>
</evidence>
<dbReference type="Proteomes" id="UP000859505">
    <property type="component" value="Unassembled WGS sequence"/>
</dbReference>
<reference evidence="2" key="5">
    <citation type="submission" date="2020-01" db="EMBL/GenBank/DDBJ databases">
        <authorList>
            <consortium name="NCBI Pathogen Detection Project"/>
        </authorList>
    </citation>
    <scope>NUCLEOTIDE SEQUENCE</scope>
    <source>
        <strain evidence="2">OLC2673_Aeromonas</strain>
    </source>
</reference>
<dbReference type="Pfam" id="PF18029">
    <property type="entry name" value="Glyoxalase_6"/>
    <property type="match status" value="1"/>
</dbReference>
<reference evidence="5" key="3">
    <citation type="submission" date="2018-02" db="EMBL/GenBank/DDBJ databases">
        <title>Phenotypic characterization and whole genome analysis of multidrug-resistant, extended-spectrum beta-lactamase-producing bacteria isolated from dogs in Germany.</title>
        <authorList>
            <person name="Williamson C."/>
        </authorList>
    </citation>
    <scope>NUCLEOTIDE SEQUENCE [LARGE SCALE GENOMIC DNA]</scope>
    <source>
        <strain evidence="5">AFG_SD03_1510_Ahy_093</strain>
    </source>
</reference>
<evidence type="ECO:0000313" key="2">
    <source>
        <dbReference type="EMBL" id="HAT6343126.1"/>
    </source>
</evidence>
<reference evidence="3 5" key="2">
    <citation type="journal article" date="2018" name="PLoS ONE">
        <title>Phenotypic characterization and whole genome analysis of extended-spectrum beta-lactamase-producing bacteria isolated from dogs in Germany.</title>
        <authorList>
            <person name="Boehmer T."/>
            <person name="Vogler A.J."/>
            <person name="Thomas A."/>
            <person name="Sauer S."/>
            <person name="Hergenroether M."/>
            <person name="Straubinger R.K."/>
            <person name="Birdsell D."/>
            <person name="Keim P."/>
            <person name="Sahl J.W."/>
            <person name="Williamson C.H."/>
            <person name="Riehm J.M."/>
        </authorList>
    </citation>
    <scope>NUCLEOTIDE SEQUENCE [LARGE SCALE GENOMIC DNA]</scope>
    <source>
        <strain evidence="3 5">AFG_SD03_1510_Ahy_093</strain>
    </source>
</reference>
<name>A0A1C2L1R6_AERHY</name>
<dbReference type="InterPro" id="IPR041581">
    <property type="entry name" value="Glyoxalase_6"/>
</dbReference>
<dbReference type="eggNOG" id="COG0346">
    <property type="taxonomic scope" value="Bacteria"/>
</dbReference>
<dbReference type="EMBL" id="PUTQ01000033">
    <property type="protein sequence ID" value="RCF45285.1"/>
    <property type="molecule type" value="Genomic_DNA"/>
</dbReference>
<protein>
    <submittedName>
        <fullName evidence="2">Glyoxalase/bleomycin resistance/dioxygenase family protein</fullName>
    </submittedName>
</protein>
<dbReference type="AlphaFoldDB" id="A0A1C2L1R6"/>
<reference evidence="3" key="4">
    <citation type="submission" date="2018-02" db="EMBL/GenBank/DDBJ databases">
        <authorList>
            <person name="Williamson C."/>
        </authorList>
    </citation>
    <scope>NUCLEOTIDE SEQUENCE</scope>
    <source>
        <strain evidence="3">AFG_SD03_1510_Ahy_093</strain>
    </source>
</reference>
<dbReference type="InterPro" id="IPR029068">
    <property type="entry name" value="Glyas_Bleomycin-R_OHBP_Dase"/>
</dbReference>
<evidence type="ECO:0000313" key="4">
    <source>
        <dbReference type="EMBL" id="WEE27166.1"/>
    </source>
</evidence>
<dbReference type="Proteomes" id="UP000253075">
    <property type="component" value="Unassembled WGS sequence"/>
</dbReference>
<dbReference type="KEGG" id="ahh:RY45_05730"/>
<dbReference type="SUPFAM" id="SSF54593">
    <property type="entry name" value="Glyoxalase/Bleomycin resistance protein/Dihydroxybiphenyl dioxygenase"/>
    <property type="match status" value="1"/>
</dbReference>
<dbReference type="EMBL" id="CP118942">
    <property type="protein sequence ID" value="WEE27166.1"/>
    <property type="molecule type" value="Genomic_DNA"/>
</dbReference>
<evidence type="ECO:0000313" key="5">
    <source>
        <dbReference type="Proteomes" id="UP000253075"/>
    </source>
</evidence>